<keyword evidence="2" id="KW-1133">Transmembrane helix</keyword>
<dbReference type="EMBL" id="BAABBM010000001">
    <property type="protein sequence ID" value="GAA3905189.1"/>
    <property type="molecule type" value="Genomic_DNA"/>
</dbReference>
<keyword evidence="4" id="KW-1185">Reference proteome</keyword>
<gene>
    <name evidence="3" type="ORF">GCM10022276_24710</name>
</gene>
<evidence type="ECO:0000256" key="2">
    <source>
        <dbReference type="SAM" id="Phobius"/>
    </source>
</evidence>
<sequence length="254" mass="26867">MSGRNFGSLVMVASCAVAALGCYLVSLRVASERAALEDVETKIVLAQRDMRVIQTEIGTRGRLAQLERWNAKVLALSAPQADQFLNGGFELARLAQPEHKVEFQAPVVLASAPAPDRKAPIGQAYSDESGAAPPSVAPRAMLHEASFKTEITSSETREVPVKPTARLPQAEGAPKVKSTVSSATAAKPAIKKSVDKPGLAAAHPAKSVDKQGALAPKPVTKPVRLAKYDPLAPLPEKRIAHSSSKPSKDLHPAR</sequence>
<evidence type="ECO:0000313" key="4">
    <source>
        <dbReference type="Proteomes" id="UP001500827"/>
    </source>
</evidence>
<dbReference type="PROSITE" id="PS51257">
    <property type="entry name" value="PROKAR_LIPOPROTEIN"/>
    <property type="match status" value="1"/>
</dbReference>
<keyword evidence="2" id="KW-0472">Membrane</keyword>
<proteinExistence type="predicted"/>
<dbReference type="RefSeq" id="WP_344700007.1">
    <property type="nucleotide sequence ID" value="NZ_BAABBM010000001.1"/>
</dbReference>
<dbReference type="Proteomes" id="UP001500827">
    <property type="component" value="Unassembled WGS sequence"/>
</dbReference>
<organism evidence="3 4">
    <name type="scientific">Sphingomonas limnosediminicola</name>
    <dbReference type="NCBI Taxonomy" id="940133"/>
    <lineage>
        <taxon>Bacteria</taxon>
        <taxon>Pseudomonadati</taxon>
        <taxon>Pseudomonadota</taxon>
        <taxon>Alphaproteobacteria</taxon>
        <taxon>Sphingomonadales</taxon>
        <taxon>Sphingomonadaceae</taxon>
        <taxon>Sphingomonas</taxon>
    </lineage>
</organism>
<comment type="caution">
    <text evidence="3">The sequence shown here is derived from an EMBL/GenBank/DDBJ whole genome shotgun (WGS) entry which is preliminary data.</text>
</comment>
<feature type="transmembrane region" description="Helical" evidence="2">
    <location>
        <begin position="6"/>
        <end position="25"/>
    </location>
</feature>
<evidence type="ECO:0000313" key="3">
    <source>
        <dbReference type="EMBL" id="GAA3905189.1"/>
    </source>
</evidence>
<name>A0ABP7LPN6_9SPHN</name>
<feature type="region of interest" description="Disordered" evidence="1">
    <location>
        <begin position="148"/>
        <end position="254"/>
    </location>
</feature>
<reference evidence="4" key="1">
    <citation type="journal article" date="2019" name="Int. J. Syst. Evol. Microbiol.">
        <title>The Global Catalogue of Microorganisms (GCM) 10K type strain sequencing project: providing services to taxonomists for standard genome sequencing and annotation.</title>
        <authorList>
            <consortium name="The Broad Institute Genomics Platform"/>
            <consortium name="The Broad Institute Genome Sequencing Center for Infectious Disease"/>
            <person name="Wu L."/>
            <person name="Ma J."/>
        </authorList>
    </citation>
    <scope>NUCLEOTIDE SEQUENCE [LARGE SCALE GENOMIC DNA]</scope>
    <source>
        <strain evidence="4">JCM 17543</strain>
    </source>
</reference>
<evidence type="ECO:0000256" key="1">
    <source>
        <dbReference type="SAM" id="MobiDB-lite"/>
    </source>
</evidence>
<protein>
    <submittedName>
        <fullName evidence="3">Uncharacterized protein</fullName>
    </submittedName>
</protein>
<accession>A0ABP7LPN6</accession>
<keyword evidence="2" id="KW-0812">Transmembrane</keyword>